<feature type="DNA-binding region" description="H-T-H motif" evidence="4">
    <location>
        <begin position="42"/>
        <end position="61"/>
    </location>
</feature>
<dbReference type="PRINTS" id="PR00455">
    <property type="entry name" value="HTHTETR"/>
</dbReference>
<keyword evidence="1" id="KW-0805">Transcription regulation</keyword>
<keyword evidence="2 4" id="KW-0238">DNA-binding</keyword>
<evidence type="ECO:0000259" key="5">
    <source>
        <dbReference type="PROSITE" id="PS50977"/>
    </source>
</evidence>
<dbReference type="PANTHER" id="PTHR30055">
    <property type="entry name" value="HTH-TYPE TRANSCRIPTIONAL REGULATOR RUTR"/>
    <property type="match status" value="1"/>
</dbReference>
<evidence type="ECO:0000313" key="7">
    <source>
        <dbReference type="Proteomes" id="UP000199245"/>
    </source>
</evidence>
<reference evidence="6 7" key="1">
    <citation type="submission" date="2016-10" db="EMBL/GenBank/DDBJ databases">
        <authorList>
            <person name="de Groot N.N."/>
        </authorList>
    </citation>
    <scope>NUCLEOTIDE SEQUENCE [LARGE SCALE GENOMIC DNA]</scope>
    <source>
        <strain evidence="6 7">R5</strain>
    </source>
</reference>
<dbReference type="AlphaFoldDB" id="A0A1G6TDC4"/>
<dbReference type="InterPro" id="IPR009057">
    <property type="entry name" value="Homeodomain-like_sf"/>
</dbReference>
<organism evidence="6 7">
    <name type="scientific">Bradyrhizobium brasilense</name>
    <dbReference type="NCBI Taxonomy" id="1419277"/>
    <lineage>
        <taxon>Bacteria</taxon>
        <taxon>Pseudomonadati</taxon>
        <taxon>Pseudomonadota</taxon>
        <taxon>Alphaproteobacteria</taxon>
        <taxon>Hyphomicrobiales</taxon>
        <taxon>Nitrobacteraceae</taxon>
        <taxon>Bradyrhizobium</taxon>
    </lineage>
</organism>
<evidence type="ECO:0000256" key="2">
    <source>
        <dbReference type="ARBA" id="ARBA00023125"/>
    </source>
</evidence>
<dbReference type="EMBL" id="FMZW01000009">
    <property type="protein sequence ID" value="SDD27063.1"/>
    <property type="molecule type" value="Genomic_DNA"/>
</dbReference>
<dbReference type="SUPFAM" id="SSF46689">
    <property type="entry name" value="Homeodomain-like"/>
    <property type="match status" value="1"/>
</dbReference>
<dbReference type="Pfam" id="PF00440">
    <property type="entry name" value="TetR_N"/>
    <property type="match status" value="1"/>
</dbReference>
<feature type="domain" description="HTH tetR-type" evidence="5">
    <location>
        <begin position="19"/>
        <end position="79"/>
    </location>
</feature>
<name>A0A1G6TDC4_9BRAD</name>
<evidence type="ECO:0000313" key="6">
    <source>
        <dbReference type="EMBL" id="SDD27063.1"/>
    </source>
</evidence>
<dbReference type="Gene3D" id="1.10.357.10">
    <property type="entry name" value="Tetracycline Repressor, domain 2"/>
    <property type="match status" value="1"/>
</dbReference>
<dbReference type="InterPro" id="IPR050109">
    <property type="entry name" value="HTH-type_TetR-like_transc_reg"/>
</dbReference>
<proteinExistence type="predicted"/>
<evidence type="ECO:0000256" key="4">
    <source>
        <dbReference type="PROSITE-ProRule" id="PRU00335"/>
    </source>
</evidence>
<dbReference type="InterPro" id="IPR001647">
    <property type="entry name" value="HTH_TetR"/>
</dbReference>
<dbReference type="GO" id="GO:0000976">
    <property type="term" value="F:transcription cis-regulatory region binding"/>
    <property type="evidence" value="ECO:0007669"/>
    <property type="project" value="TreeGrafter"/>
</dbReference>
<dbReference type="Proteomes" id="UP000199245">
    <property type="component" value="Unassembled WGS sequence"/>
</dbReference>
<sequence>MPPKRRTKARKQPLQQRSRETVAVILEAAARVLEARGLEGYNTNAVAERGGISVGSVYQYFPNKDALTLALITRFEDALLAKVRDAVAASEGKSLTVSLSLIVRAQLEAHAERAGLNRILEAEEDRLRPASSGTSATGELKELVAALLARHRREIARPVDDDAIEDLIVISRAMVDHALQNDLSQAAATRRVLRAIEGYLFGPRPDF</sequence>
<dbReference type="PANTHER" id="PTHR30055:SF234">
    <property type="entry name" value="HTH-TYPE TRANSCRIPTIONAL REGULATOR BETI"/>
    <property type="match status" value="1"/>
</dbReference>
<gene>
    <name evidence="6" type="ORF">SAMN05216337_1009116</name>
</gene>
<accession>A0A1G6TDC4</accession>
<evidence type="ECO:0000256" key="3">
    <source>
        <dbReference type="ARBA" id="ARBA00023163"/>
    </source>
</evidence>
<dbReference type="PROSITE" id="PS50977">
    <property type="entry name" value="HTH_TETR_2"/>
    <property type="match status" value="1"/>
</dbReference>
<dbReference type="GO" id="GO:0003700">
    <property type="term" value="F:DNA-binding transcription factor activity"/>
    <property type="evidence" value="ECO:0007669"/>
    <property type="project" value="TreeGrafter"/>
</dbReference>
<keyword evidence="3" id="KW-0804">Transcription</keyword>
<protein>
    <submittedName>
        <fullName evidence="6">Transcriptional regulator, TetR family</fullName>
    </submittedName>
</protein>
<evidence type="ECO:0000256" key="1">
    <source>
        <dbReference type="ARBA" id="ARBA00023015"/>
    </source>
</evidence>